<name>A0AAE0CR28_9ROSI</name>
<reference evidence="4" key="1">
    <citation type="journal article" date="2023" name="Plant J.">
        <title>Genome sequences and population genomics provide insights into the demographic history, inbreeding, and mutation load of two 'living fossil' tree species of Dipteronia.</title>
        <authorList>
            <person name="Feng Y."/>
            <person name="Comes H.P."/>
            <person name="Chen J."/>
            <person name="Zhu S."/>
            <person name="Lu R."/>
            <person name="Zhang X."/>
            <person name="Li P."/>
            <person name="Qiu J."/>
            <person name="Olsen K.M."/>
            <person name="Qiu Y."/>
        </authorList>
    </citation>
    <scope>NUCLEOTIDE SEQUENCE</scope>
    <source>
        <strain evidence="4">KIB01</strain>
    </source>
</reference>
<dbReference type="Proteomes" id="UP001280121">
    <property type="component" value="Unassembled WGS sequence"/>
</dbReference>
<dbReference type="InterPro" id="IPR002048">
    <property type="entry name" value="EF_hand_dom"/>
</dbReference>
<dbReference type="Pfam" id="PF13499">
    <property type="entry name" value="EF-hand_7"/>
    <property type="match status" value="1"/>
</dbReference>
<feature type="region of interest" description="Disordered" evidence="2">
    <location>
        <begin position="525"/>
        <end position="552"/>
    </location>
</feature>
<dbReference type="PROSITE" id="PS00018">
    <property type="entry name" value="EF_HAND_1"/>
    <property type="match status" value="2"/>
</dbReference>
<proteinExistence type="predicted"/>
<feature type="region of interest" description="Disordered" evidence="2">
    <location>
        <begin position="291"/>
        <end position="311"/>
    </location>
</feature>
<evidence type="ECO:0000256" key="2">
    <source>
        <dbReference type="SAM" id="MobiDB-lite"/>
    </source>
</evidence>
<dbReference type="SUPFAM" id="SSF47473">
    <property type="entry name" value="EF-hand"/>
    <property type="match status" value="1"/>
</dbReference>
<organism evidence="4 5">
    <name type="scientific">Dipteronia dyeriana</name>
    <dbReference type="NCBI Taxonomy" id="168575"/>
    <lineage>
        <taxon>Eukaryota</taxon>
        <taxon>Viridiplantae</taxon>
        <taxon>Streptophyta</taxon>
        <taxon>Embryophyta</taxon>
        <taxon>Tracheophyta</taxon>
        <taxon>Spermatophyta</taxon>
        <taxon>Magnoliopsida</taxon>
        <taxon>eudicotyledons</taxon>
        <taxon>Gunneridae</taxon>
        <taxon>Pentapetalae</taxon>
        <taxon>rosids</taxon>
        <taxon>malvids</taxon>
        <taxon>Sapindales</taxon>
        <taxon>Sapindaceae</taxon>
        <taxon>Hippocastanoideae</taxon>
        <taxon>Acereae</taxon>
        <taxon>Dipteronia</taxon>
    </lineage>
</organism>
<dbReference type="PANTHER" id="PTHR34427:SF5">
    <property type="entry name" value="DUF4283 DOMAIN-CONTAINING PROTEIN"/>
    <property type="match status" value="1"/>
</dbReference>
<comment type="caution">
    <text evidence="4">The sequence shown here is derived from an EMBL/GenBank/DDBJ whole genome shotgun (WGS) entry which is preliminary data.</text>
</comment>
<dbReference type="InterPro" id="IPR018247">
    <property type="entry name" value="EF_Hand_1_Ca_BS"/>
</dbReference>
<accession>A0AAE0CR28</accession>
<feature type="compositionally biased region" description="Basic and acidic residues" evidence="2">
    <location>
        <begin position="543"/>
        <end position="552"/>
    </location>
</feature>
<dbReference type="PANTHER" id="PTHR34427">
    <property type="entry name" value="DUF4283 DOMAIN PROTEIN"/>
    <property type="match status" value="1"/>
</dbReference>
<evidence type="ECO:0000259" key="3">
    <source>
        <dbReference type="PROSITE" id="PS50222"/>
    </source>
</evidence>
<protein>
    <recommendedName>
        <fullName evidence="3">EF-hand domain-containing protein</fullName>
    </recommendedName>
</protein>
<dbReference type="AlphaFoldDB" id="A0AAE0CR28"/>
<dbReference type="InterPro" id="IPR011992">
    <property type="entry name" value="EF-hand-dom_pair"/>
</dbReference>
<dbReference type="CDD" id="cd00051">
    <property type="entry name" value="EFh"/>
    <property type="match status" value="1"/>
</dbReference>
<keyword evidence="1" id="KW-0106">Calcium</keyword>
<feature type="domain" description="EF-hand" evidence="3">
    <location>
        <begin position="68"/>
        <end position="99"/>
    </location>
</feature>
<dbReference type="SMART" id="SM00054">
    <property type="entry name" value="EFh"/>
    <property type="match status" value="2"/>
</dbReference>
<dbReference type="Gene3D" id="1.10.238.10">
    <property type="entry name" value="EF-hand"/>
    <property type="match status" value="1"/>
</dbReference>
<gene>
    <name evidence="4" type="ORF">Ddye_006845</name>
</gene>
<feature type="compositionally biased region" description="Polar residues" evidence="2">
    <location>
        <begin position="525"/>
        <end position="535"/>
    </location>
</feature>
<feature type="region of interest" description="Disordered" evidence="2">
    <location>
        <begin position="1"/>
        <end position="25"/>
    </location>
</feature>
<feature type="region of interest" description="Disordered" evidence="2">
    <location>
        <begin position="358"/>
        <end position="377"/>
    </location>
</feature>
<feature type="domain" description="EF-hand" evidence="3">
    <location>
        <begin position="28"/>
        <end position="63"/>
    </location>
</feature>
<dbReference type="PROSITE" id="PS50222">
    <property type="entry name" value="EF_HAND_2"/>
    <property type="match status" value="2"/>
</dbReference>
<evidence type="ECO:0000256" key="1">
    <source>
        <dbReference type="ARBA" id="ARBA00022837"/>
    </source>
</evidence>
<evidence type="ECO:0000313" key="4">
    <source>
        <dbReference type="EMBL" id="KAK2660312.1"/>
    </source>
</evidence>
<sequence length="654" mass="73549">MVRCEDKGCSKNLPRTTKVDKPRPSLPYNEKQLHGIFSRFDTDHDDRLSQKELTNAFHSLGSRVPAYRAWRALHHADANKDGFVSEDEFQQLVKKIQGKSGGRSDELGWIGSNARWLDIVVVGVLKIVTDVSTVVKDLLDRHIFFTFYYIGDKNVIWNFRSLKDRDSFINNRVLWGEFFSSVLCWSDAITPHSRLEWVEFQGVPLDCWCENFFRRLGWAVGEPLMFEEETLNRDNLFRGRVLVLIPYTQKCPNSIKVLVSRKSFSMAVWENPEKISYDSILNWLGLKCEEENSDSNPQSENSKVKEVGGGNEKIGGDDVACNLQVAHTIVSQHQSRAKGGGKVLAEVEESYLEKRNNTAGMKESNKCNGKGGESLKKSQITRRPTKFKEPMMLEKEFGNNKSSSLEMSERGFMVVSLKYMGETSKVGLGQEGGGNIVVDLGCGLIDQGQNETTNVQALKALSRTNNTAHAGFGLYYELDGDKLSSSGNQVSHVSTTKFSNVAGEVSSKAGLMDSRRIRTTMVSRNCSSSLKSHSMTTRKDKKNVKYDSDSSRRSETELRITRGIWNLKEEMAKVNDKGVALGVICGTETGNGSASIIREWLNKKKVRWSLCEEVDEVIEVGVALGFDFNGNEKIMEQEVGCREMEDMMRFKAQQ</sequence>
<keyword evidence="5" id="KW-1185">Reference proteome</keyword>
<dbReference type="EMBL" id="JANJYI010000002">
    <property type="protein sequence ID" value="KAK2660312.1"/>
    <property type="molecule type" value="Genomic_DNA"/>
</dbReference>
<dbReference type="GO" id="GO:0005509">
    <property type="term" value="F:calcium ion binding"/>
    <property type="evidence" value="ECO:0007669"/>
    <property type="project" value="InterPro"/>
</dbReference>
<evidence type="ECO:0000313" key="5">
    <source>
        <dbReference type="Proteomes" id="UP001280121"/>
    </source>
</evidence>